<evidence type="ECO:0000256" key="11">
    <source>
        <dbReference type="ARBA" id="ARBA00039108"/>
    </source>
</evidence>
<dbReference type="AlphaFoldDB" id="A0A1G2CJS5"/>
<evidence type="ECO:0000256" key="12">
    <source>
        <dbReference type="ARBA" id="ARBA00039754"/>
    </source>
</evidence>
<dbReference type="SUPFAM" id="SSF55205">
    <property type="entry name" value="EPT/RTPC-like"/>
    <property type="match status" value="1"/>
</dbReference>
<comment type="catalytic activity">
    <reaction evidence="15">
        <text>phosphoenolpyruvate + UDP-N-acetyl-alpha-D-glucosamine = UDP-N-acetyl-3-O-(1-carboxyvinyl)-alpha-D-glucosamine + phosphate</text>
        <dbReference type="Rhea" id="RHEA:18681"/>
        <dbReference type="ChEBI" id="CHEBI:43474"/>
        <dbReference type="ChEBI" id="CHEBI:57705"/>
        <dbReference type="ChEBI" id="CHEBI:58702"/>
        <dbReference type="ChEBI" id="CHEBI:68483"/>
        <dbReference type="EC" id="2.5.1.7"/>
    </reaction>
</comment>
<dbReference type="InterPro" id="IPR050068">
    <property type="entry name" value="MurA_subfamily"/>
</dbReference>
<dbReference type="NCBIfam" id="NF006873">
    <property type="entry name" value="PRK09369.1"/>
    <property type="match status" value="1"/>
</dbReference>
<keyword evidence="3" id="KW-0963">Cytoplasm</keyword>
<evidence type="ECO:0000256" key="4">
    <source>
        <dbReference type="ARBA" id="ARBA00022618"/>
    </source>
</evidence>
<keyword evidence="4" id="KW-0132">Cell division</keyword>
<evidence type="ECO:0000256" key="13">
    <source>
        <dbReference type="ARBA" id="ARBA00042443"/>
    </source>
</evidence>
<evidence type="ECO:0000256" key="10">
    <source>
        <dbReference type="ARBA" id="ARBA00038367"/>
    </source>
</evidence>
<protein>
    <recommendedName>
        <fullName evidence="12">UDP-N-acetylglucosamine 1-carboxyvinyltransferase</fullName>
        <ecNumber evidence="11">2.5.1.7</ecNumber>
    </recommendedName>
    <alternativeName>
        <fullName evidence="13">Enoylpyruvate transferase</fullName>
    </alternativeName>
    <alternativeName>
        <fullName evidence="14">UDP-N-acetylglucosamine enolpyruvyl transferase</fullName>
    </alternativeName>
</protein>
<comment type="pathway">
    <text evidence="2">Cell wall biogenesis; peptidoglycan biosynthesis.</text>
</comment>
<evidence type="ECO:0000256" key="8">
    <source>
        <dbReference type="ARBA" id="ARBA00023306"/>
    </source>
</evidence>
<name>A0A1G2CJS5_9BACT</name>
<keyword evidence="8" id="KW-0131">Cell cycle</keyword>
<dbReference type="InterPro" id="IPR013792">
    <property type="entry name" value="RNA3'P_cycl/enolpyr_Trfase_a/b"/>
</dbReference>
<evidence type="ECO:0000256" key="14">
    <source>
        <dbReference type="ARBA" id="ARBA00042842"/>
    </source>
</evidence>
<evidence type="ECO:0000256" key="3">
    <source>
        <dbReference type="ARBA" id="ARBA00022490"/>
    </source>
</evidence>
<evidence type="ECO:0000256" key="2">
    <source>
        <dbReference type="ARBA" id="ARBA00004752"/>
    </source>
</evidence>
<comment type="subcellular location">
    <subcellularLocation>
        <location evidence="1">Cytoplasm</location>
    </subcellularLocation>
</comment>
<evidence type="ECO:0000256" key="1">
    <source>
        <dbReference type="ARBA" id="ARBA00004496"/>
    </source>
</evidence>
<dbReference type="GO" id="GO:0071555">
    <property type="term" value="P:cell wall organization"/>
    <property type="evidence" value="ECO:0007669"/>
    <property type="project" value="UniProtKB-KW"/>
</dbReference>
<comment type="caution">
    <text evidence="17">The sequence shown here is derived from an EMBL/GenBank/DDBJ whole genome shotgun (WGS) entry which is preliminary data.</text>
</comment>
<evidence type="ECO:0000256" key="6">
    <source>
        <dbReference type="ARBA" id="ARBA00022960"/>
    </source>
</evidence>
<dbReference type="EC" id="2.5.1.7" evidence="11"/>
<dbReference type="GO" id="GO:0009252">
    <property type="term" value="P:peptidoglycan biosynthetic process"/>
    <property type="evidence" value="ECO:0007669"/>
    <property type="project" value="UniProtKB-KW"/>
</dbReference>
<evidence type="ECO:0000256" key="5">
    <source>
        <dbReference type="ARBA" id="ARBA00022679"/>
    </source>
</evidence>
<accession>A0A1G2CJS5</accession>
<dbReference type="EMBL" id="MHLB01000036">
    <property type="protein sequence ID" value="OGZ01507.1"/>
    <property type="molecule type" value="Genomic_DNA"/>
</dbReference>
<keyword evidence="9" id="KW-0961">Cell wall biogenesis/degradation</keyword>
<keyword evidence="5 17" id="KW-0808">Transferase</keyword>
<proteinExistence type="inferred from homology"/>
<evidence type="ECO:0000313" key="18">
    <source>
        <dbReference type="Proteomes" id="UP000178348"/>
    </source>
</evidence>
<sequence>MVRSNIVNFKIEGGKRLHGKVRVNTSKNSAVGLLCASLLNRGTTTLKNMPRIEEVNRVLEVLASIGVQVKWKNGNDLEITPPARINLAHMDTEAAMKTRSVIMLLAPLAHHLSKFVLPYPGGCKLGRRTVRPHLFALERFGIDIVAHKGKYRVRVKKALAPADVVLYEAGDTVTENALMAAAKIEGTSVIKFASANYQVQDVCRYLVALGVGIEGIGTSTLTVRGKTDINADITFCPSEDPIEAMLFISLAATTKSSITILRCPIDFLELELLKLEKMGFRYTILKRYVAENGFTNLVDIRTAPSRLTALEEKIAAQPFPGLNIDNLPFFVPVATQAKGTTLVHDWVYENRAIYYMELTKLGADILFADPHRVFINGPTVLRGTEIICPPALRPAVIILIAMLAAKGESVLRNVYSINRGYEDLCNRLQKLGAKIEMLSDA</sequence>
<evidence type="ECO:0000256" key="7">
    <source>
        <dbReference type="ARBA" id="ARBA00022984"/>
    </source>
</evidence>
<comment type="similarity">
    <text evidence="10">Belongs to the EPSP synthase family. MurA subfamily.</text>
</comment>
<reference evidence="17 18" key="1">
    <citation type="journal article" date="2016" name="Nat. Commun.">
        <title>Thousands of microbial genomes shed light on interconnected biogeochemical processes in an aquifer system.</title>
        <authorList>
            <person name="Anantharaman K."/>
            <person name="Brown C.T."/>
            <person name="Hug L.A."/>
            <person name="Sharon I."/>
            <person name="Castelle C.J."/>
            <person name="Probst A.J."/>
            <person name="Thomas B.C."/>
            <person name="Singh A."/>
            <person name="Wilkins M.J."/>
            <person name="Karaoz U."/>
            <person name="Brodie E.L."/>
            <person name="Williams K.H."/>
            <person name="Hubbard S.S."/>
            <person name="Banfield J.F."/>
        </authorList>
    </citation>
    <scope>NUCLEOTIDE SEQUENCE [LARGE SCALE GENOMIC DNA]</scope>
</reference>
<dbReference type="Gene3D" id="3.65.10.10">
    <property type="entry name" value="Enolpyruvate transferase domain"/>
    <property type="match status" value="2"/>
</dbReference>
<evidence type="ECO:0000256" key="9">
    <source>
        <dbReference type="ARBA" id="ARBA00023316"/>
    </source>
</evidence>
<dbReference type="InterPro" id="IPR001986">
    <property type="entry name" value="Enolpyruvate_Tfrase_dom"/>
</dbReference>
<keyword evidence="6" id="KW-0133">Cell shape</keyword>
<dbReference type="GO" id="GO:0051301">
    <property type="term" value="P:cell division"/>
    <property type="evidence" value="ECO:0007669"/>
    <property type="project" value="UniProtKB-KW"/>
</dbReference>
<gene>
    <name evidence="17" type="ORF">A2946_03480</name>
</gene>
<dbReference type="InterPro" id="IPR036968">
    <property type="entry name" value="Enolpyruvate_Tfrase_sf"/>
</dbReference>
<evidence type="ECO:0000259" key="16">
    <source>
        <dbReference type="Pfam" id="PF00275"/>
    </source>
</evidence>
<dbReference type="Pfam" id="PF00275">
    <property type="entry name" value="EPSP_synthase"/>
    <property type="match status" value="1"/>
</dbReference>
<keyword evidence="7" id="KW-0573">Peptidoglycan synthesis</keyword>
<feature type="domain" description="Enolpyruvate transferase" evidence="16">
    <location>
        <begin position="12"/>
        <end position="427"/>
    </location>
</feature>
<evidence type="ECO:0000256" key="15">
    <source>
        <dbReference type="ARBA" id="ARBA00047527"/>
    </source>
</evidence>
<dbReference type="PANTHER" id="PTHR43783:SF1">
    <property type="entry name" value="UDP-N-ACETYLGLUCOSAMINE 1-CARBOXYVINYLTRANSFERASE"/>
    <property type="match status" value="1"/>
</dbReference>
<evidence type="ECO:0000313" key="17">
    <source>
        <dbReference type="EMBL" id="OGZ01507.1"/>
    </source>
</evidence>
<dbReference type="GO" id="GO:0008760">
    <property type="term" value="F:UDP-N-acetylglucosamine 1-carboxyvinyltransferase activity"/>
    <property type="evidence" value="ECO:0007669"/>
    <property type="project" value="UniProtKB-EC"/>
</dbReference>
<dbReference type="GO" id="GO:0008360">
    <property type="term" value="P:regulation of cell shape"/>
    <property type="evidence" value="ECO:0007669"/>
    <property type="project" value="UniProtKB-KW"/>
</dbReference>
<dbReference type="Proteomes" id="UP000178348">
    <property type="component" value="Unassembled WGS sequence"/>
</dbReference>
<organism evidence="17 18">
    <name type="scientific">Candidatus Liptonbacteria bacterium RIFCSPLOWO2_01_FULL_53_13</name>
    <dbReference type="NCBI Taxonomy" id="1798651"/>
    <lineage>
        <taxon>Bacteria</taxon>
        <taxon>Candidatus Liptoniibacteriota</taxon>
    </lineage>
</organism>
<dbReference type="GO" id="GO:0005737">
    <property type="term" value="C:cytoplasm"/>
    <property type="evidence" value="ECO:0007669"/>
    <property type="project" value="UniProtKB-SubCell"/>
</dbReference>
<dbReference type="PANTHER" id="PTHR43783">
    <property type="entry name" value="UDP-N-ACETYLGLUCOSAMINE 1-CARBOXYVINYLTRANSFERASE"/>
    <property type="match status" value="1"/>
</dbReference>